<dbReference type="AlphaFoldDB" id="A0A170U4Y2"/>
<reference evidence="1" key="2">
    <citation type="journal article" date="2017" name="J. Med. Entomol.">
        <title>Transcriptome Analysis of the Triatoma infestans (Hemiptera: Reduviidae) Integument.</title>
        <authorList>
            <person name="Calderon-Fernandez G.M."/>
            <person name="Moriconi D.E."/>
            <person name="Dulbecco A.B."/>
            <person name="Juarez M.P."/>
        </authorList>
    </citation>
    <scope>NUCLEOTIDE SEQUENCE</scope>
    <source>
        <strain evidence="1">Int1</strain>
        <tissue evidence="1">Integument</tissue>
    </source>
</reference>
<organism evidence="1">
    <name type="scientific">Triatoma infestans</name>
    <name type="common">Assassin bug</name>
    <dbReference type="NCBI Taxonomy" id="30076"/>
    <lineage>
        <taxon>Eukaryota</taxon>
        <taxon>Metazoa</taxon>
        <taxon>Ecdysozoa</taxon>
        <taxon>Arthropoda</taxon>
        <taxon>Hexapoda</taxon>
        <taxon>Insecta</taxon>
        <taxon>Pterygota</taxon>
        <taxon>Neoptera</taxon>
        <taxon>Paraneoptera</taxon>
        <taxon>Hemiptera</taxon>
        <taxon>Heteroptera</taxon>
        <taxon>Panheteroptera</taxon>
        <taxon>Cimicomorpha</taxon>
        <taxon>Reduviidae</taxon>
        <taxon>Triatominae</taxon>
        <taxon>Triatoma</taxon>
    </lineage>
</organism>
<protein>
    <submittedName>
        <fullName evidence="1">Uncharacterized protein</fullName>
    </submittedName>
</protein>
<name>A0A170U4Y2_TRIIF</name>
<reference evidence="1" key="1">
    <citation type="submission" date="2016-04" db="EMBL/GenBank/DDBJ databases">
        <authorList>
            <person name="Calderon-Fernandez G.M.Sr."/>
        </authorList>
    </citation>
    <scope>NUCLEOTIDE SEQUENCE</scope>
    <source>
        <strain evidence="1">Int1</strain>
        <tissue evidence="1">Integument</tissue>
    </source>
</reference>
<dbReference type="EMBL" id="GEMB01007862">
    <property type="protein sequence ID" value="JAR95594.1"/>
    <property type="molecule type" value="Transcribed_RNA"/>
</dbReference>
<feature type="non-terminal residue" evidence="1">
    <location>
        <position position="43"/>
    </location>
</feature>
<proteinExistence type="predicted"/>
<evidence type="ECO:0000313" key="1">
    <source>
        <dbReference type="EMBL" id="JAR95594.1"/>
    </source>
</evidence>
<accession>A0A170U4Y2</accession>
<sequence>MLTYPLQTTPLTKLSPSVLEGVDIVIRRCVKSMIGLPANASTA</sequence>